<dbReference type="PANTHER" id="PTHR11005">
    <property type="entry name" value="LYSOSOMAL ACID LIPASE-RELATED"/>
    <property type="match status" value="1"/>
</dbReference>
<evidence type="ECO:0000256" key="3">
    <source>
        <dbReference type="SAM" id="MobiDB-lite"/>
    </source>
</evidence>
<dbReference type="Proteomes" id="UP000220797">
    <property type="component" value="Unassembled WGS sequence"/>
</dbReference>
<feature type="region of interest" description="Disordered" evidence="3">
    <location>
        <begin position="409"/>
        <end position="449"/>
    </location>
</feature>
<protein>
    <submittedName>
        <fullName evidence="6">Steryl ester hydrolase, putative</fullName>
    </submittedName>
</protein>
<proteinExistence type="predicted"/>
<evidence type="ECO:0000259" key="5">
    <source>
        <dbReference type="Pfam" id="PF04083"/>
    </source>
</evidence>
<dbReference type="EMBL" id="CVMV01000059">
    <property type="protein sequence ID" value="CRG96315.1"/>
    <property type="molecule type" value="Genomic_DNA"/>
</dbReference>
<dbReference type="Pfam" id="PF04083">
    <property type="entry name" value="Abhydro_lipase"/>
    <property type="match status" value="1"/>
</dbReference>
<keyword evidence="6" id="KW-0378">Hydrolase</keyword>
<dbReference type="SUPFAM" id="SSF53474">
    <property type="entry name" value="alpha/beta-Hydrolases"/>
    <property type="match status" value="2"/>
</dbReference>
<dbReference type="OrthoDB" id="8040642at2759"/>
<dbReference type="GO" id="GO:0016787">
    <property type="term" value="F:hydrolase activity"/>
    <property type="evidence" value="ECO:0007669"/>
    <property type="project" value="UniProtKB-KW"/>
</dbReference>
<feature type="domain" description="AB hydrolase-1" evidence="4">
    <location>
        <begin position="459"/>
        <end position="663"/>
    </location>
</feature>
<evidence type="ECO:0000256" key="2">
    <source>
        <dbReference type="ARBA" id="ARBA00023098"/>
    </source>
</evidence>
<evidence type="ECO:0000256" key="1">
    <source>
        <dbReference type="ARBA" id="ARBA00022963"/>
    </source>
</evidence>
<accession>A0A1J1GZ71</accession>
<name>A0A1J1GZ71_PLAGA</name>
<dbReference type="AlphaFoldDB" id="A0A1J1GZ71"/>
<evidence type="ECO:0000313" key="7">
    <source>
        <dbReference type="Proteomes" id="UP000220797"/>
    </source>
</evidence>
<dbReference type="InterPro" id="IPR000073">
    <property type="entry name" value="AB_hydrolase_1"/>
</dbReference>
<feature type="domain" description="Partial AB-hydrolase lipase" evidence="5">
    <location>
        <begin position="71"/>
        <end position="129"/>
    </location>
</feature>
<comment type="caution">
    <text evidence="6">The sequence shown here is derived from an EMBL/GenBank/DDBJ whole genome shotgun (WGS) entry which is preliminary data.</text>
</comment>
<feature type="compositionally biased region" description="Acidic residues" evidence="3">
    <location>
        <begin position="417"/>
        <end position="449"/>
    </location>
</feature>
<keyword evidence="7" id="KW-1185">Reference proteome</keyword>
<gene>
    <name evidence="6" type="ORF">PGAL8A_00353300</name>
</gene>
<keyword evidence="2" id="KW-0443">Lipid metabolism</keyword>
<dbReference type="Gene3D" id="3.40.50.1820">
    <property type="entry name" value="alpha/beta hydrolase"/>
    <property type="match status" value="2"/>
</dbReference>
<organism evidence="6 7">
    <name type="scientific">Plasmodium gallinaceum</name>
    <dbReference type="NCBI Taxonomy" id="5849"/>
    <lineage>
        <taxon>Eukaryota</taxon>
        <taxon>Sar</taxon>
        <taxon>Alveolata</taxon>
        <taxon>Apicomplexa</taxon>
        <taxon>Aconoidasida</taxon>
        <taxon>Haemosporida</taxon>
        <taxon>Plasmodiidae</taxon>
        <taxon>Plasmodium</taxon>
        <taxon>Plasmodium (Haemamoeba)</taxon>
    </lineage>
</organism>
<dbReference type="Pfam" id="PF00561">
    <property type="entry name" value="Abhydrolase_1"/>
    <property type="match status" value="1"/>
</dbReference>
<evidence type="ECO:0000259" key="4">
    <source>
        <dbReference type="Pfam" id="PF00561"/>
    </source>
</evidence>
<evidence type="ECO:0000313" key="6">
    <source>
        <dbReference type="EMBL" id="CRG96315.1"/>
    </source>
</evidence>
<dbReference type="OMA" id="NWTFEDM"/>
<keyword evidence="1" id="KW-0442">Lipid degradation</keyword>
<feature type="region of interest" description="Disordered" evidence="3">
    <location>
        <begin position="193"/>
        <end position="215"/>
    </location>
</feature>
<dbReference type="InterPro" id="IPR006693">
    <property type="entry name" value="AB_hydrolase_lipase"/>
</dbReference>
<dbReference type="VEuPathDB" id="PlasmoDB:PGAL8A_00353300"/>
<reference evidence="6" key="1">
    <citation type="submission" date="2015-04" db="EMBL/GenBank/DDBJ databases">
        <authorList>
            <consortium name="Pathogen Informatics"/>
        </authorList>
    </citation>
    <scope>NUCLEOTIDE SEQUENCE [LARGE SCALE GENOMIC DNA]</scope>
    <source>
        <strain evidence="6">8A</strain>
    </source>
</reference>
<dbReference type="GeneID" id="39732063"/>
<dbReference type="GO" id="GO:0016042">
    <property type="term" value="P:lipid catabolic process"/>
    <property type="evidence" value="ECO:0007669"/>
    <property type="project" value="UniProtKB-KW"/>
</dbReference>
<sequence>MSKYSLNNIAIGLGKFKFNCREVFTSGNNLYRINPVEQNEKGSKCSKNNNEKEKQKKNWDSMERLMYDLTKGKIKAEKHYVYTIDGYRLNIYRIVSAKKSICNHDEIKKKEVFCLNHGLFESSINYTCKGYNSLAFQIFANNYDVWICNNRGNSFTKYVGKNIALKKLFKKYSSEDLKDLGFNLSNYIPKNMNKEMENKRKKKKKKNEKYEENNNNSYNENYSFIYNNESILNDKIYDPIKKKKVKNGLIEHFKNSIKNIKRNNSECIHKLSTIENNEEVHNDNYRDNENKLFHNLKKSNSYCYFTKCNSKNVSSDSHYNKNNYSKNYFKFNSLCSYLPRFRNYNIHKNNEETEEDKSFFRCQTNNTYIHESNIRYDFIRNDLNSSTSTFPFDNSLYYNKTSYSAKYLKNHENEKKEEEEDEEDEEDEEKDEEDEEDEDNSDNNNVIDDEISNEEKHNWTFEDMSTKDLPSIIKYIKNETKKDKIIFVGFSQGSIQLLISSCLNDYVNNSIKRCYLMSLPIILRSKYDLLKSMKLLLLLSKCSNAFLKGKTFIQNILPYKISAYLISNAAHIITHKLLKYYNENIDSKDKKIYFLHTPSGDTSKANLNKWIKSFNSYPVTDIIEKYSYKCFYPITLIYGNEDTIVDTKKSINYMNKIYKNNLKIITNDKWSHLDPLWSDNKKIVISCILKDLEKN</sequence>
<dbReference type="RefSeq" id="XP_028529120.1">
    <property type="nucleotide sequence ID" value="XM_028672582.1"/>
</dbReference>
<dbReference type="InterPro" id="IPR029058">
    <property type="entry name" value="AB_hydrolase_fold"/>
</dbReference>